<reference evidence="1" key="1">
    <citation type="submission" date="2021-06" db="EMBL/GenBank/DDBJ databases">
        <authorList>
            <person name="Kallberg Y."/>
            <person name="Tangrot J."/>
            <person name="Rosling A."/>
        </authorList>
    </citation>
    <scope>NUCLEOTIDE SEQUENCE</scope>
    <source>
        <strain evidence="1">FL966</strain>
    </source>
</reference>
<gene>
    <name evidence="1" type="ORF">CPELLU_LOCUS7814</name>
</gene>
<dbReference type="Proteomes" id="UP000789759">
    <property type="component" value="Unassembled WGS sequence"/>
</dbReference>
<protein>
    <submittedName>
        <fullName evidence="1">2571_t:CDS:1</fullName>
    </submittedName>
</protein>
<dbReference type="EMBL" id="CAJVQA010005353">
    <property type="protein sequence ID" value="CAG8618817.1"/>
    <property type="molecule type" value="Genomic_DNA"/>
</dbReference>
<accession>A0A9N9GNN2</accession>
<keyword evidence="2" id="KW-1185">Reference proteome</keyword>
<evidence type="ECO:0000313" key="2">
    <source>
        <dbReference type="Proteomes" id="UP000789759"/>
    </source>
</evidence>
<sequence>MTQTEEMQLIIETLFAIMGKLSYQYTNTSGFHNKIINSISDSFRTIKKFTKALLTGNTGRPLELLLLEISTGRLEILTGSQN</sequence>
<evidence type="ECO:0000313" key="1">
    <source>
        <dbReference type="EMBL" id="CAG8618817.1"/>
    </source>
</evidence>
<dbReference type="AlphaFoldDB" id="A0A9N9GNN2"/>
<name>A0A9N9GNN2_9GLOM</name>
<comment type="caution">
    <text evidence="1">The sequence shown here is derived from an EMBL/GenBank/DDBJ whole genome shotgun (WGS) entry which is preliminary data.</text>
</comment>
<organism evidence="1 2">
    <name type="scientific">Cetraspora pellucida</name>
    <dbReference type="NCBI Taxonomy" id="1433469"/>
    <lineage>
        <taxon>Eukaryota</taxon>
        <taxon>Fungi</taxon>
        <taxon>Fungi incertae sedis</taxon>
        <taxon>Mucoromycota</taxon>
        <taxon>Glomeromycotina</taxon>
        <taxon>Glomeromycetes</taxon>
        <taxon>Diversisporales</taxon>
        <taxon>Gigasporaceae</taxon>
        <taxon>Cetraspora</taxon>
    </lineage>
</organism>
<proteinExistence type="predicted"/>